<organism evidence="3">
    <name type="scientific">Drosophila sechellia</name>
    <name type="common">Fruit fly</name>
    <dbReference type="NCBI Taxonomy" id="7238"/>
    <lineage>
        <taxon>Eukaryota</taxon>
        <taxon>Metazoa</taxon>
        <taxon>Ecdysozoa</taxon>
        <taxon>Arthropoda</taxon>
        <taxon>Hexapoda</taxon>
        <taxon>Insecta</taxon>
        <taxon>Pterygota</taxon>
        <taxon>Neoptera</taxon>
        <taxon>Endopterygota</taxon>
        <taxon>Diptera</taxon>
        <taxon>Brachycera</taxon>
        <taxon>Muscomorpha</taxon>
        <taxon>Ephydroidea</taxon>
        <taxon>Drosophilidae</taxon>
        <taxon>Drosophila</taxon>
        <taxon>Sophophora</taxon>
    </lineage>
</organism>
<reference evidence="2 3" key="1">
    <citation type="journal article" date="2007" name="Nature">
        <title>Evolution of genes and genomes on the Drosophila phylogeny.</title>
        <authorList>
            <consortium name="Drosophila 12 Genomes Consortium"/>
            <person name="Clark A.G."/>
            <person name="Eisen M.B."/>
            <person name="Smith D.R."/>
            <person name="Bergman C.M."/>
            <person name="Oliver B."/>
            <person name="Markow T.A."/>
            <person name="Kaufman T.C."/>
            <person name="Kellis M."/>
            <person name="Gelbart W."/>
            <person name="Iyer V.N."/>
            <person name="Pollard D.A."/>
            <person name="Sackton T.B."/>
            <person name="Larracuente A.M."/>
            <person name="Singh N.D."/>
            <person name="Abad J.P."/>
            <person name="Abt D.N."/>
            <person name="Adryan B."/>
            <person name="Aguade M."/>
            <person name="Akashi H."/>
            <person name="Anderson W.W."/>
            <person name="Aquadro C.F."/>
            <person name="Ardell D.H."/>
            <person name="Arguello R."/>
            <person name="Artieri C.G."/>
            <person name="Barbash D.A."/>
            <person name="Barker D."/>
            <person name="Barsanti P."/>
            <person name="Batterham P."/>
            <person name="Batzoglou S."/>
            <person name="Begun D."/>
            <person name="Bhutkar A."/>
            <person name="Blanco E."/>
            <person name="Bosak S.A."/>
            <person name="Bradley R.K."/>
            <person name="Brand A.D."/>
            <person name="Brent M.R."/>
            <person name="Brooks A.N."/>
            <person name="Brown R.H."/>
            <person name="Butlin R.K."/>
            <person name="Caggese C."/>
            <person name="Calvi B.R."/>
            <person name="Bernardo de Carvalho A."/>
            <person name="Caspi A."/>
            <person name="Castrezana S."/>
            <person name="Celniker S.E."/>
            <person name="Chang J.L."/>
            <person name="Chapple C."/>
            <person name="Chatterji S."/>
            <person name="Chinwalla A."/>
            <person name="Civetta A."/>
            <person name="Clifton S.W."/>
            <person name="Comeron J.M."/>
            <person name="Costello J.C."/>
            <person name="Coyne J.A."/>
            <person name="Daub J."/>
            <person name="David R.G."/>
            <person name="Delcher A.L."/>
            <person name="Delehaunty K."/>
            <person name="Do C.B."/>
            <person name="Ebling H."/>
            <person name="Edwards K."/>
            <person name="Eickbush T."/>
            <person name="Evans J.D."/>
            <person name="Filipski A."/>
            <person name="Findeiss S."/>
            <person name="Freyhult E."/>
            <person name="Fulton L."/>
            <person name="Fulton R."/>
            <person name="Garcia A.C."/>
            <person name="Gardiner A."/>
            <person name="Garfield D.A."/>
            <person name="Garvin B.E."/>
            <person name="Gibson G."/>
            <person name="Gilbert D."/>
            <person name="Gnerre S."/>
            <person name="Godfrey J."/>
            <person name="Good R."/>
            <person name="Gotea V."/>
            <person name="Gravely B."/>
            <person name="Greenberg A.J."/>
            <person name="Griffiths-Jones S."/>
            <person name="Gross S."/>
            <person name="Guigo R."/>
            <person name="Gustafson E.A."/>
            <person name="Haerty W."/>
            <person name="Hahn M.W."/>
            <person name="Halligan D.L."/>
            <person name="Halpern A.L."/>
            <person name="Halter G.M."/>
            <person name="Han M.V."/>
            <person name="Heger A."/>
            <person name="Hillier L."/>
            <person name="Hinrichs A.S."/>
            <person name="Holmes I."/>
            <person name="Hoskins R.A."/>
            <person name="Hubisz M.J."/>
            <person name="Hultmark D."/>
            <person name="Huntley M.A."/>
            <person name="Jaffe D.B."/>
            <person name="Jagadeeshan S."/>
            <person name="Jeck W.R."/>
            <person name="Johnson J."/>
            <person name="Jones C.D."/>
            <person name="Jordan W.C."/>
            <person name="Karpen G.H."/>
            <person name="Kataoka E."/>
            <person name="Keightley P.D."/>
            <person name="Kheradpour P."/>
            <person name="Kirkness E.F."/>
            <person name="Koerich L.B."/>
            <person name="Kristiansen K."/>
            <person name="Kudrna D."/>
            <person name="Kulathinal R.J."/>
            <person name="Kumar S."/>
            <person name="Kwok R."/>
            <person name="Lander E."/>
            <person name="Langley C.H."/>
            <person name="Lapoint R."/>
            <person name="Lazzaro B.P."/>
            <person name="Lee S.J."/>
            <person name="Levesque L."/>
            <person name="Li R."/>
            <person name="Lin C.F."/>
            <person name="Lin M.F."/>
            <person name="Lindblad-Toh K."/>
            <person name="Llopart A."/>
            <person name="Long M."/>
            <person name="Low L."/>
            <person name="Lozovsky E."/>
            <person name="Lu J."/>
            <person name="Luo M."/>
            <person name="Machado C.A."/>
            <person name="Makalowski W."/>
            <person name="Marzo M."/>
            <person name="Matsuda M."/>
            <person name="Matzkin L."/>
            <person name="McAllister B."/>
            <person name="McBride C.S."/>
            <person name="McKernan B."/>
            <person name="McKernan K."/>
            <person name="Mendez-Lago M."/>
            <person name="Minx P."/>
            <person name="Mollenhauer M.U."/>
            <person name="Montooth K."/>
            <person name="Mount S.M."/>
            <person name="Mu X."/>
            <person name="Myers E."/>
            <person name="Negre B."/>
            <person name="Newfeld S."/>
            <person name="Nielsen R."/>
            <person name="Noor M.A."/>
            <person name="O'Grady P."/>
            <person name="Pachter L."/>
            <person name="Papaceit M."/>
            <person name="Parisi M.J."/>
            <person name="Parisi M."/>
            <person name="Parts L."/>
            <person name="Pedersen J.S."/>
            <person name="Pesole G."/>
            <person name="Phillippy A.M."/>
            <person name="Ponting C.P."/>
            <person name="Pop M."/>
            <person name="Porcelli D."/>
            <person name="Powell J.R."/>
            <person name="Prohaska S."/>
            <person name="Pruitt K."/>
            <person name="Puig M."/>
            <person name="Quesneville H."/>
            <person name="Ram K.R."/>
            <person name="Rand D."/>
            <person name="Rasmussen M.D."/>
            <person name="Reed L.K."/>
            <person name="Reenan R."/>
            <person name="Reily A."/>
            <person name="Remington K.A."/>
            <person name="Rieger T.T."/>
            <person name="Ritchie M.G."/>
            <person name="Robin C."/>
            <person name="Rogers Y.H."/>
            <person name="Rohde C."/>
            <person name="Rozas J."/>
            <person name="Rubenfield M.J."/>
            <person name="Ruiz A."/>
            <person name="Russo S."/>
            <person name="Salzberg S.L."/>
            <person name="Sanchez-Gracia A."/>
            <person name="Saranga D.J."/>
            <person name="Sato H."/>
            <person name="Schaeffer S.W."/>
            <person name="Schatz M.C."/>
            <person name="Schlenke T."/>
            <person name="Schwartz R."/>
            <person name="Segarra C."/>
            <person name="Singh R.S."/>
            <person name="Sirot L."/>
            <person name="Sirota M."/>
            <person name="Sisneros N.B."/>
            <person name="Smith C.D."/>
            <person name="Smith T.F."/>
            <person name="Spieth J."/>
            <person name="Stage D.E."/>
            <person name="Stark A."/>
            <person name="Stephan W."/>
            <person name="Strausberg R.L."/>
            <person name="Strempel S."/>
            <person name="Sturgill D."/>
            <person name="Sutton G."/>
            <person name="Sutton G.G."/>
            <person name="Tao W."/>
            <person name="Teichmann S."/>
            <person name="Tobari Y.N."/>
            <person name="Tomimura Y."/>
            <person name="Tsolas J.M."/>
            <person name="Valente V.L."/>
            <person name="Venter E."/>
            <person name="Venter J.C."/>
            <person name="Vicario S."/>
            <person name="Vieira F.G."/>
            <person name="Vilella A.J."/>
            <person name="Villasante A."/>
            <person name="Walenz B."/>
            <person name="Wang J."/>
            <person name="Wasserman M."/>
            <person name="Watts T."/>
            <person name="Wilson D."/>
            <person name="Wilson R.K."/>
            <person name="Wing R.A."/>
            <person name="Wolfner M.F."/>
            <person name="Wong A."/>
            <person name="Wong G.K."/>
            <person name="Wu C.I."/>
            <person name="Wu G."/>
            <person name="Yamamoto D."/>
            <person name="Yang H.P."/>
            <person name="Yang S.P."/>
            <person name="Yorke J.A."/>
            <person name="Yoshida K."/>
            <person name="Zdobnov E."/>
            <person name="Zhang P."/>
            <person name="Zhang Y."/>
            <person name="Zimin A.V."/>
            <person name="Baldwin J."/>
            <person name="Abdouelleil A."/>
            <person name="Abdulkadir J."/>
            <person name="Abebe A."/>
            <person name="Abera B."/>
            <person name="Abreu J."/>
            <person name="Acer S.C."/>
            <person name="Aftuck L."/>
            <person name="Alexander A."/>
            <person name="An P."/>
            <person name="Anderson E."/>
            <person name="Anderson S."/>
            <person name="Arachi H."/>
            <person name="Azer M."/>
            <person name="Bachantsang P."/>
            <person name="Barry A."/>
            <person name="Bayul T."/>
            <person name="Berlin A."/>
            <person name="Bessette D."/>
            <person name="Bloom T."/>
            <person name="Blye J."/>
            <person name="Boguslavskiy L."/>
            <person name="Bonnet C."/>
            <person name="Boukhgalter B."/>
            <person name="Bourzgui I."/>
            <person name="Brown A."/>
            <person name="Cahill P."/>
            <person name="Channer S."/>
            <person name="Cheshatsang Y."/>
            <person name="Chuda L."/>
            <person name="Citroen M."/>
            <person name="Collymore A."/>
            <person name="Cooke P."/>
            <person name="Costello M."/>
            <person name="D'Aco K."/>
            <person name="Daza R."/>
            <person name="De Haan G."/>
            <person name="DeGray S."/>
            <person name="DeMaso C."/>
            <person name="Dhargay N."/>
            <person name="Dooley K."/>
            <person name="Dooley E."/>
            <person name="Doricent M."/>
            <person name="Dorje P."/>
            <person name="Dorjee K."/>
            <person name="Dupes A."/>
            <person name="Elong R."/>
            <person name="Falk J."/>
            <person name="Farina A."/>
            <person name="Faro S."/>
            <person name="Ferguson D."/>
            <person name="Fisher S."/>
            <person name="Foley C.D."/>
            <person name="Franke A."/>
            <person name="Friedrich D."/>
            <person name="Gadbois L."/>
            <person name="Gearin G."/>
            <person name="Gearin C.R."/>
            <person name="Giannoukos G."/>
            <person name="Goode T."/>
            <person name="Graham J."/>
            <person name="Grandbois E."/>
            <person name="Grewal S."/>
            <person name="Gyaltsen K."/>
            <person name="Hafez N."/>
            <person name="Hagos B."/>
            <person name="Hall J."/>
            <person name="Henson C."/>
            <person name="Hollinger A."/>
            <person name="Honan T."/>
            <person name="Huard M.D."/>
            <person name="Hughes L."/>
            <person name="Hurhula B."/>
            <person name="Husby M.E."/>
            <person name="Kamat A."/>
            <person name="Kanga B."/>
            <person name="Kashin S."/>
            <person name="Khazanovich D."/>
            <person name="Kisner P."/>
            <person name="Lance K."/>
            <person name="Lara M."/>
            <person name="Lee W."/>
            <person name="Lennon N."/>
            <person name="Letendre F."/>
            <person name="LeVine R."/>
            <person name="Lipovsky A."/>
            <person name="Liu X."/>
            <person name="Liu J."/>
            <person name="Liu S."/>
            <person name="Lokyitsang T."/>
            <person name="Lokyitsang Y."/>
            <person name="Lubonja R."/>
            <person name="Lui A."/>
            <person name="MacDonald P."/>
            <person name="Magnisalis V."/>
            <person name="Maru K."/>
            <person name="Matthews C."/>
            <person name="McCusker W."/>
            <person name="McDonough S."/>
            <person name="Mehta T."/>
            <person name="Meldrim J."/>
            <person name="Meneus L."/>
            <person name="Mihai O."/>
            <person name="Mihalev A."/>
            <person name="Mihova T."/>
            <person name="Mittelman R."/>
            <person name="Mlenga V."/>
            <person name="Montmayeur A."/>
            <person name="Mulrain L."/>
            <person name="Navidi A."/>
            <person name="Naylor J."/>
            <person name="Negash T."/>
            <person name="Nguyen T."/>
            <person name="Nguyen N."/>
            <person name="Nicol R."/>
            <person name="Norbu C."/>
            <person name="Norbu N."/>
            <person name="Novod N."/>
            <person name="O'Neill B."/>
            <person name="Osman S."/>
            <person name="Markiewicz E."/>
            <person name="Oyono O.L."/>
            <person name="Patti C."/>
            <person name="Phunkhang P."/>
            <person name="Pierre F."/>
            <person name="Priest M."/>
            <person name="Raghuraman S."/>
            <person name="Rege F."/>
            <person name="Reyes R."/>
            <person name="Rise C."/>
            <person name="Rogov P."/>
            <person name="Ross K."/>
            <person name="Ryan E."/>
            <person name="Settipalli S."/>
            <person name="Shea T."/>
            <person name="Sherpa N."/>
            <person name="Shi L."/>
            <person name="Shih D."/>
            <person name="Sparrow T."/>
            <person name="Spaulding J."/>
            <person name="Stalker J."/>
            <person name="Stange-Thomann N."/>
            <person name="Stavropoulos S."/>
            <person name="Stone C."/>
            <person name="Strader C."/>
            <person name="Tesfaye S."/>
            <person name="Thomson T."/>
            <person name="Thoulutsang Y."/>
            <person name="Thoulutsang D."/>
            <person name="Topham K."/>
            <person name="Topping I."/>
            <person name="Tsamla T."/>
            <person name="Vassiliev H."/>
            <person name="Vo A."/>
            <person name="Wangchuk T."/>
            <person name="Wangdi T."/>
            <person name="Weiand M."/>
            <person name="Wilkinson J."/>
            <person name="Wilson A."/>
            <person name="Yadav S."/>
            <person name="Young G."/>
            <person name="Yu Q."/>
            <person name="Zembek L."/>
            <person name="Zhong D."/>
            <person name="Zimmer A."/>
            <person name="Zwirko Z."/>
            <person name="Jaffe D.B."/>
            <person name="Alvarez P."/>
            <person name="Brockman W."/>
            <person name="Butler J."/>
            <person name="Chin C."/>
            <person name="Gnerre S."/>
            <person name="Grabherr M."/>
            <person name="Kleber M."/>
            <person name="Mauceli E."/>
            <person name="MacCallum I."/>
        </authorList>
    </citation>
    <scope>NUCLEOTIDE SEQUENCE [LARGE SCALE GENOMIC DNA]</scope>
    <source>
        <strain evidence="3">Rob3c / Tucson 14021-0248.25</strain>
    </source>
</reference>
<dbReference type="PhylomeDB" id="B4HED3"/>
<sequence>MTAKTIATAVNKNSLDTLSTLEAPKERRTSWYLKGLPGWRAAELTRSPPETSRNPSLWHAITGPGTDVCCCGAHFGYPTVPMPSSSAFAAVIPEPISNDDFHDDDAAANDRERVPLPSEPVLVIDQCKDPGPGTKHQGPWQQEAGPASSTVDNGPQRSAFIIEAYETFD</sequence>
<accession>B4HED3</accession>
<evidence type="ECO:0000313" key="3">
    <source>
        <dbReference type="Proteomes" id="UP000001292"/>
    </source>
</evidence>
<dbReference type="HOGENOM" id="CLU_1580176_0_0_1"/>
<proteinExistence type="predicted"/>
<evidence type="ECO:0000256" key="1">
    <source>
        <dbReference type="SAM" id="MobiDB-lite"/>
    </source>
</evidence>
<dbReference type="EMBL" id="CH480815">
    <property type="protein sequence ID" value="EDW41087.1"/>
    <property type="molecule type" value="Genomic_DNA"/>
</dbReference>
<dbReference type="AlphaFoldDB" id="B4HED3"/>
<keyword evidence="3" id="KW-1185">Reference proteome</keyword>
<protein>
    <submittedName>
        <fullName evidence="2">GM24757</fullName>
    </submittedName>
</protein>
<dbReference type="OMA" id="LWHAITG"/>
<dbReference type="Proteomes" id="UP000001292">
    <property type="component" value="Unassembled WGS sequence"/>
</dbReference>
<evidence type="ECO:0000313" key="2">
    <source>
        <dbReference type="EMBL" id="EDW41087.1"/>
    </source>
</evidence>
<feature type="region of interest" description="Disordered" evidence="1">
    <location>
        <begin position="126"/>
        <end position="155"/>
    </location>
</feature>
<name>B4HED3_DROSE</name>
<gene>
    <name evidence="2" type="primary">Dsec\GM24757</name>
    <name evidence="2" type="ORF">Dsec_GM24757</name>
</gene>